<proteinExistence type="inferred from homology"/>
<dbReference type="Gene3D" id="3.40.190.10">
    <property type="entry name" value="Periplasmic binding protein-like II"/>
    <property type="match status" value="2"/>
</dbReference>
<dbReference type="InterPro" id="IPR054364">
    <property type="entry name" value="Ca3427-like_PBP2"/>
</dbReference>
<organism evidence="5 6">
    <name type="scientific">Mycoemilia scoparia</name>
    <dbReference type="NCBI Taxonomy" id="417184"/>
    <lineage>
        <taxon>Eukaryota</taxon>
        <taxon>Fungi</taxon>
        <taxon>Fungi incertae sedis</taxon>
        <taxon>Zoopagomycota</taxon>
        <taxon>Kickxellomycotina</taxon>
        <taxon>Kickxellomycetes</taxon>
        <taxon>Kickxellales</taxon>
        <taxon>Kickxellaceae</taxon>
        <taxon>Mycoemilia</taxon>
    </lineage>
</organism>
<evidence type="ECO:0000313" key="5">
    <source>
        <dbReference type="EMBL" id="KAJ1921091.1"/>
    </source>
</evidence>
<accession>A0A9W8A1R3</accession>
<reference evidence="5" key="1">
    <citation type="submission" date="2022-07" db="EMBL/GenBank/DDBJ databases">
        <title>Phylogenomic reconstructions and comparative analyses of Kickxellomycotina fungi.</title>
        <authorList>
            <person name="Reynolds N.K."/>
            <person name="Stajich J.E."/>
            <person name="Barry K."/>
            <person name="Grigoriev I.V."/>
            <person name="Crous P."/>
            <person name="Smith M.E."/>
        </authorList>
    </citation>
    <scope>NUCLEOTIDE SEQUENCE</scope>
    <source>
        <strain evidence="5">NBRC 100468</strain>
    </source>
</reference>
<name>A0A9W8A1R3_9FUNG</name>
<gene>
    <name evidence="5" type="ORF">H4219_000950</name>
</gene>
<sequence>MVRLVMDEKLDLAICVTEGAISAICNGNSELRVIGTFVQSPLPWAVSIAPDSQIKAMDGLAAGTFGVSRMGSGSHVMPLYASTVHQWGDDLKFKVLGGIDDLVQGTKSGEVDAFMWERTTTKRYYDRGDLKMLGVVAPPWPAFSIVAKESYVSAHKKEVSSFLVALNDSISKFVGTDASPTQRDESIQFIMDRFGYGRDDVEQWFEQTQYPADTRSVDFECLEKAAEVLKDAKAVTKALGGSDMALTVN</sequence>
<dbReference type="OrthoDB" id="1363at2759"/>
<dbReference type="GO" id="GO:0042597">
    <property type="term" value="C:periplasmic space"/>
    <property type="evidence" value="ECO:0007669"/>
    <property type="project" value="UniProtKB-SubCell"/>
</dbReference>
<keyword evidence="6" id="KW-1185">Reference proteome</keyword>
<comment type="similarity">
    <text evidence="2">Belongs to the bacterial solute-binding protein SsuA/TauA family.</text>
</comment>
<dbReference type="Pfam" id="PF22384">
    <property type="entry name" value="PBP2_Ca3427_like"/>
    <property type="match status" value="1"/>
</dbReference>
<evidence type="ECO:0000256" key="3">
    <source>
        <dbReference type="ARBA" id="ARBA00022729"/>
    </source>
</evidence>
<dbReference type="SUPFAM" id="SSF53850">
    <property type="entry name" value="Periplasmic binding protein-like II"/>
    <property type="match status" value="1"/>
</dbReference>
<feature type="domain" description="Ca3427-like PBP 2" evidence="4">
    <location>
        <begin position="44"/>
        <end position="134"/>
    </location>
</feature>
<evidence type="ECO:0000259" key="4">
    <source>
        <dbReference type="Pfam" id="PF22384"/>
    </source>
</evidence>
<dbReference type="Proteomes" id="UP001150538">
    <property type="component" value="Unassembled WGS sequence"/>
</dbReference>
<keyword evidence="3" id="KW-0732">Signal</keyword>
<dbReference type="PANTHER" id="PTHR30024:SF47">
    <property type="entry name" value="TAURINE-BINDING PERIPLASMIC PROTEIN"/>
    <property type="match status" value="1"/>
</dbReference>
<protein>
    <recommendedName>
        <fullName evidence="4">Ca3427-like PBP 2 domain-containing protein</fullName>
    </recommendedName>
</protein>
<dbReference type="EMBL" id="JANBPU010000007">
    <property type="protein sequence ID" value="KAJ1921091.1"/>
    <property type="molecule type" value="Genomic_DNA"/>
</dbReference>
<evidence type="ECO:0000256" key="2">
    <source>
        <dbReference type="ARBA" id="ARBA00010742"/>
    </source>
</evidence>
<evidence type="ECO:0000313" key="6">
    <source>
        <dbReference type="Proteomes" id="UP001150538"/>
    </source>
</evidence>
<dbReference type="PANTHER" id="PTHR30024">
    <property type="entry name" value="ALIPHATIC SULFONATES-BINDING PROTEIN-RELATED"/>
    <property type="match status" value="1"/>
</dbReference>
<comment type="subcellular location">
    <subcellularLocation>
        <location evidence="1">Periplasm</location>
    </subcellularLocation>
</comment>
<evidence type="ECO:0000256" key="1">
    <source>
        <dbReference type="ARBA" id="ARBA00004418"/>
    </source>
</evidence>
<dbReference type="AlphaFoldDB" id="A0A9W8A1R3"/>
<comment type="caution">
    <text evidence="5">The sequence shown here is derived from an EMBL/GenBank/DDBJ whole genome shotgun (WGS) entry which is preliminary data.</text>
</comment>